<evidence type="ECO:0000313" key="3">
    <source>
        <dbReference type="Proteomes" id="UP000319732"/>
    </source>
</evidence>
<comment type="caution">
    <text evidence="2">The sequence shown here is derived from an EMBL/GenBank/DDBJ whole genome shotgun (WGS) entry which is preliminary data.</text>
</comment>
<dbReference type="Proteomes" id="UP000319732">
    <property type="component" value="Unassembled WGS sequence"/>
</dbReference>
<dbReference type="RefSeq" id="WP_142929062.1">
    <property type="nucleotide sequence ID" value="NZ_ML660103.1"/>
</dbReference>
<dbReference type="EMBL" id="VHSG01000025">
    <property type="protein sequence ID" value="TQV70158.1"/>
    <property type="molecule type" value="Genomic_DNA"/>
</dbReference>
<gene>
    <name evidence="2" type="ORF">FKG94_21800</name>
</gene>
<dbReference type="InterPro" id="IPR002937">
    <property type="entry name" value="Amino_oxidase"/>
</dbReference>
<evidence type="ECO:0000313" key="2">
    <source>
        <dbReference type="EMBL" id="TQV70158.1"/>
    </source>
</evidence>
<organism evidence="2 3">
    <name type="scientific">Exilibacterium tricleocarpae</name>
    <dbReference type="NCBI Taxonomy" id="2591008"/>
    <lineage>
        <taxon>Bacteria</taxon>
        <taxon>Pseudomonadati</taxon>
        <taxon>Pseudomonadota</taxon>
        <taxon>Gammaproteobacteria</taxon>
        <taxon>Cellvibrionales</taxon>
        <taxon>Cellvibrionaceae</taxon>
        <taxon>Exilibacterium</taxon>
    </lineage>
</organism>
<name>A0A545SYW4_9GAMM</name>
<dbReference type="AlphaFoldDB" id="A0A545SYW4"/>
<accession>A0A545SYW4</accession>
<dbReference type="Pfam" id="PF01593">
    <property type="entry name" value="Amino_oxidase"/>
    <property type="match status" value="1"/>
</dbReference>
<dbReference type="Gene3D" id="3.30.70.1990">
    <property type="match status" value="1"/>
</dbReference>
<proteinExistence type="predicted"/>
<dbReference type="PANTHER" id="PTHR42923">
    <property type="entry name" value="PROTOPORPHYRINOGEN OXIDASE"/>
    <property type="match status" value="1"/>
</dbReference>
<dbReference type="InterPro" id="IPR036188">
    <property type="entry name" value="FAD/NAD-bd_sf"/>
</dbReference>
<evidence type="ECO:0000259" key="1">
    <source>
        <dbReference type="Pfam" id="PF01593"/>
    </source>
</evidence>
<dbReference type="PRINTS" id="PR00419">
    <property type="entry name" value="ADXRDTASE"/>
</dbReference>
<feature type="domain" description="Amine oxidase" evidence="1">
    <location>
        <begin position="13"/>
        <end position="299"/>
    </location>
</feature>
<sequence length="471" mass="54281">MKKIAVIGGGPFGIFSALKLSEKKDNQVVLFESSNKLGGLAASEKYKGQYLDYTTKFIPCNQFGKPGIYSPLNHLLKQKDVLLEDIGDYHFLKDNEKADLPPFFEKVSKFQLLKEAIGIYKYFSDIDQYSNMIDLENIDGFERNQTFHDLFKQLGLTTYPKAIDYFSTIFGNSIEGAEALSVVTSRNSYTNYNYLKKLFTKNRLLELAGSFIDKSDLLNKHTALPFKFLMLTTGYDIFLQSLLDNVENADIMLNQTIVDIDKDADAKEQYHVINDKNEVFSGFNEVVLALPMQQLKKFRYHYINDLVAPIRSERHNYVLTSFCNLESEKLKYLEKGIYLDYNNPHKIGTSKVKKDGSKYGLFKCFHADTMFQSLTMVNDIDREKIDETFIHDKWYQATTEFKFDISPSQVKPYGWRVVKWNSPFVQVGDFDKIEKLHRAQGKQGIWFGGEIMSGPGVPITLKYIEDLFRNS</sequence>
<dbReference type="Gene3D" id="1.10.405.20">
    <property type="match status" value="1"/>
</dbReference>
<dbReference type="InterPro" id="IPR050464">
    <property type="entry name" value="Zeta_carotene_desat/Oxidored"/>
</dbReference>
<dbReference type="SUPFAM" id="SSF51905">
    <property type="entry name" value="FAD/NAD(P)-binding domain"/>
    <property type="match status" value="1"/>
</dbReference>
<dbReference type="OrthoDB" id="9790219at2"/>
<dbReference type="Gene3D" id="3.50.50.60">
    <property type="entry name" value="FAD/NAD(P)-binding domain"/>
    <property type="match status" value="1"/>
</dbReference>
<dbReference type="GO" id="GO:0016491">
    <property type="term" value="F:oxidoreductase activity"/>
    <property type="evidence" value="ECO:0007669"/>
    <property type="project" value="InterPro"/>
</dbReference>
<protein>
    <recommendedName>
        <fullName evidence="1">Amine oxidase domain-containing protein</fullName>
    </recommendedName>
</protein>
<reference evidence="2 3" key="1">
    <citation type="submission" date="2019-06" db="EMBL/GenBank/DDBJ databases">
        <title>Whole genome sequence for Cellvibrionaceae sp. R142.</title>
        <authorList>
            <person name="Wang G."/>
        </authorList>
    </citation>
    <scope>NUCLEOTIDE SEQUENCE [LARGE SCALE GENOMIC DNA]</scope>
    <source>
        <strain evidence="2 3">R142</strain>
    </source>
</reference>
<keyword evidence="3" id="KW-1185">Reference proteome</keyword>